<gene>
    <name evidence="1" type="ORF">BS297_25660</name>
</gene>
<dbReference type="EMBL" id="MRBO01000686">
    <property type="protein sequence ID" value="KAB2582466.1"/>
    <property type="molecule type" value="Genomic_DNA"/>
</dbReference>
<reference evidence="1 2" key="1">
    <citation type="journal article" date="2017" name="Poromechanics V (2013)">
        <title>Genomic Characterization of the Arsenic-Tolerant Actinobacterium, &lt;i&gt;Rhodococcus erythropolis&lt;/i&gt; S43.</title>
        <authorList>
            <person name="Retamal-Morales G."/>
            <person name="Mehnert M."/>
            <person name="Schwabe R."/>
            <person name="Tischler D."/>
            <person name="Schloemann M."/>
            <person name="Levican G.J."/>
        </authorList>
    </citation>
    <scope>NUCLEOTIDE SEQUENCE [LARGE SCALE GENOMIC DNA]</scope>
    <source>
        <strain evidence="1 2">S43</strain>
    </source>
</reference>
<comment type="caution">
    <text evidence="1">The sequence shown here is derived from an EMBL/GenBank/DDBJ whole genome shotgun (WGS) entry which is preliminary data.</text>
</comment>
<proteinExistence type="predicted"/>
<evidence type="ECO:0000313" key="2">
    <source>
        <dbReference type="Proteomes" id="UP000325576"/>
    </source>
</evidence>
<organism evidence="1 2">
    <name type="scientific">Rhodococcus erythropolis</name>
    <name type="common">Arthrobacter picolinophilus</name>
    <dbReference type="NCBI Taxonomy" id="1833"/>
    <lineage>
        <taxon>Bacteria</taxon>
        <taxon>Bacillati</taxon>
        <taxon>Actinomycetota</taxon>
        <taxon>Actinomycetes</taxon>
        <taxon>Mycobacteriales</taxon>
        <taxon>Nocardiaceae</taxon>
        <taxon>Rhodococcus</taxon>
        <taxon>Rhodococcus erythropolis group</taxon>
    </lineage>
</organism>
<name>A0A0C2WJ95_RHOER</name>
<accession>A0A0C2WJ95</accession>
<evidence type="ECO:0000313" key="1">
    <source>
        <dbReference type="EMBL" id="KAB2582466.1"/>
    </source>
</evidence>
<dbReference type="Proteomes" id="UP000325576">
    <property type="component" value="Unassembled WGS sequence"/>
</dbReference>
<sequence>MGIGKLATNSRGGNCSTWEAPANARLKAPIELASPVVEPLLWNSATLGEFLKVEVGVRMEQHLRSDPHDIEPDAIDLT</sequence>
<protein>
    <submittedName>
        <fullName evidence="1">Uncharacterized protein</fullName>
    </submittedName>
</protein>
<dbReference type="AlphaFoldDB" id="A0A0C2WJ95"/>